<dbReference type="GO" id="GO:0006886">
    <property type="term" value="P:intracellular protein transport"/>
    <property type="evidence" value="ECO:0007669"/>
    <property type="project" value="InterPro"/>
</dbReference>
<dbReference type="Proteomes" id="UP000314982">
    <property type="component" value="Unassembled WGS sequence"/>
</dbReference>
<evidence type="ECO:0000313" key="2">
    <source>
        <dbReference type="Ensembl" id="ENSHHUP00000056761.1"/>
    </source>
</evidence>
<dbReference type="GeneTree" id="ENSGT00390000005739"/>
<reference evidence="2" key="2">
    <citation type="submission" date="2025-08" db="UniProtKB">
        <authorList>
            <consortium name="Ensembl"/>
        </authorList>
    </citation>
    <scope>IDENTIFICATION</scope>
</reference>
<feature type="compositionally biased region" description="Acidic residues" evidence="1">
    <location>
        <begin position="65"/>
        <end position="75"/>
    </location>
</feature>
<dbReference type="GO" id="GO:0090522">
    <property type="term" value="P:vesicle tethering involved in exocytosis"/>
    <property type="evidence" value="ECO:0007669"/>
    <property type="project" value="InterPro"/>
</dbReference>
<dbReference type="GO" id="GO:0006893">
    <property type="term" value="P:Golgi to plasma membrane transport"/>
    <property type="evidence" value="ECO:0007669"/>
    <property type="project" value="TreeGrafter"/>
</dbReference>
<reference evidence="3" key="1">
    <citation type="submission" date="2018-06" db="EMBL/GenBank/DDBJ databases">
        <title>Genome assembly of Danube salmon.</title>
        <authorList>
            <person name="Macqueen D.J."/>
            <person name="Gundappa M.K."/>
        </authorList>
    </citation>
    <scope>NUCLEOTIDE SEQUENCE [LARGE SCALE GENOMIC DNA]</scope>
</reference>
<dbReference type="GO" id="GO:0000145">
    <property type="term" value="C:exocyst"/>
    <property type="evidence" value="ECO:0007669"/>
    <property type="project" value="TreeGrafter"/>
</dbReference>
<dbReference type="InterPro" id="IPR007225">
    <property type="entry name" value="EXOC6/Sec15"/>
</dbReference>
<dbReference type="STRING" id="62062.ENSHHUP00000056761"/>
<keyword evidence="3" id="KW-1185">Reference proteome</keyword>
<organism evidence="2 3">
    <name type="scientific">Hucho hucho</name>
    <name type="common">huchen</name>
    <dbReference type="NCBI Taxonomy" id="62062"/>
    <lineage>
        <taxon>Eukaryota</taxon>
        <taxon>Metazoa</taxon>
        <taxon>Chordata</taxon>
        <taxon>Craniata</taxon>
        <taxon>Vertebrata</taxon>
        <taxon>Euteleostomi</taxon>
        <taxon>Actinopterygii</taxon>
        <taxon>Neopterygii</taxon>
        <taxon>Teleostei</taxon>
        <taxon>Protacanthopterygii</taxon>
        <taxon>Salmoniformes</taxon>
        <taxon>Salmonidae</taxon>
        <taxon>Salmoninae</taxon>
        <taxon>Hucho</taxon>
    </lineage>
</organism>
<sequence length="142" mass="16002">MYICVCVCVCVYQAQVQRSLDSAVSLQQRAAVGRRLRKETGLGAGTDIDGQGSSPMSEQDSGVLDVEDEEDEDEVPGAQELVDFSPVYRCLHIYTVLGSREQFENYYRNQRRKQARLVLQPHSNMVDITPHLASYCNPTLTW</sequence>
<protein>
    <submittedName>
        <fullName evidence="2">Uncharacterized protein</fullName>
    </submittedName>
</protein>
<name>A0A4W5NWT8_9TELE</name>
<dbReference type="GO" id="GO:0016020">
    <property type="term" value="C:membrane"/>
    <property type="evidence" value="ECO:0007669"/>
    <property type="project" value="TreeGrafter"/>
</dbReference>
<evidence type="ECO:0000256" key="1">
    <source>
        <dbReference type="SAM" id="MobiDB-lite"/>
    </source>
</evidence>
<feature type="compositionally biased region" description="Polar residues" evidence="1">
    <location>
        <begin position="51"/>
        <end position="60"/>
    </location>
</feature>
<dbReference type="PANTHER" id="PTHR12702:SF3">
    <property type="entry name" value="EXOCYST COMPLEX COMPONENT 6B"/>
    <property type="match status" value="1"/>
</dbReference>
<accession>A0A4W5NWT8</accession>
<evidence type="ECO:0000313" key="3">
    <source>
        <dbReference type="Proteomes" id="UP000314982"/>
    </source>
</evidence>
<dbReference type="PANTHER" id="PTHR12702">
    <property type="entry name" value="SEC15"/>
    <property type="match status" value="1"/>
</dbReference>
<proteinExistence type="predicted"/>
<feature type="region of interest" description="Disordered" evidence="1">
    <location>
        <begin position="41"/>
        <end position="78"/>
    </location>
</feature>
<dbReference type="AlphaFoldDB" id="A0A4W5NWT8"/>
<dbReference type="Ensembl" id="ENSHHUT00000058718.1">
    <property type="protein sequence ID" value="ENSHHUP00000056761.1"/>
    <property type="gene ID" value="ENSHHUG00000033869.1"/>
</dbReference>
<reference evidence="2" key="3">
    <citation type="submission" date="2025-09" db="UniProtKB">
        <authorList>
            <consortium name="Ensembl"/>
        </authorList>
    </citation>
    <scope>IDENTIFICATION</scope>
</reference>